<proteinExistence type="predicted"/>
<sequence length="51" mass="5973">MTAIWRWTIGFSHSFTFSDLGLHCVHCKNISCQTQKLRPQHKKAEARLCKQ</sequence>
<organism evidence="1 2">
    <name type="scientific">Funneliformis mosseae</name>
    <name type="common">Endomycorrhizal fungus</name>
    <name type="synonym">Glomus mosseae</name>
    <dbReference type="NCBI Taxonomy" id="27381"/>
    <lineage>
        <taxon>Eukaryota</taxon>
        <taxon>Fungi</taxon>
        <taxon>Fungi incertae sedis</taxon>
        <taxon>Mucoromycota</taxon>
        <taxon>Glomeromycotina</taxon>
        <taxon>Glomeromycetes</taxon>
        <taxon>Glomerales</taxon>
        <taxon>Glomeraceae</taxon>
        <taxon>Funneliformis</taxon>
    </lineage>
</organism>
<feature type="non-terminal residue" evidence="1">
    <location>
        <position position="51"/>
    </location>
</feature>
<accession>A0A9N9CFC1</accession>
<reference evidence="1" key="1">
    <citation type="submission" date="2021-06" db="EMBL/GenBank/DDBJ databases">
        <authorList>
            <person name="Kallberg Y."/>
            <person name="Tangrot J."/>
            <person name="Rosling A."/>
        </authorList>
    </citation>
    <scope>NUCLEOTIDE SEQUENCE</scope>
    <source>
        <strain evidence="1">87-6 pot B 2015</strain>
    </source>
</reference>
<gene>
    <name evidence="1" type="ORF">FMOSSE_LOCUS8974</name>
</gene>
<protein>
    <submittedName>
        <fullName evidence="1">12324_t:CDS:1</fullName>
    </submittedName>
</protein>
<evidence type="ECO:0000313" key="2">
    <source>
        <dbReference type="Proteomes" id="UP000789375"/>
    </source>
</evidence>
<keyword evidence="2" id="KW-1185">Reference proteome</keyword>
<dbReference type="EMBL" id="CAJVPP010002479">
    <property type="protein sequence ID" value="CAG8601492.1"/>
    <property type="molecule type" value="Genomic_DNA"/>
</dbReference>
<comment type="caution">
    <text evidence="1">The sequence shown here is derived from an EMBL/GenBank/DDBJ whole genome shotgun (WGS) entry which is preliminary data.</text>
</comment>
<dbReference type="Proteomes" id="UP000789375">
    <property type="component" value="Unassembled WGS sequence"/>
</dbReference>
<dbReference type="AlphaFoldDB" id="A0A9N9CFC1"/>
<name>A0A9N9CFC1_FUNMO</name>
<evidence type="ECO:0000313" key="1">
    <source>
        <dbReference type="EMBL" id="CAG8601492.1"/>
    </source>
</evidence>